<reference evidence="1" key="1">
    <citation type="journal article" date="2009" name="Plant Mol. Biol.">
        <title>Insights into corn genes derived from large-scale cDNA sequencing.</title>
        <authorList>
            <person name="Alexandrov N.N."/>
            <person name="Brover V.V."/>
            <person name="Freidin S."/>
            <person name="Troukhan M.E."/>
            <person name="Tatarinova T.V."/>
            <person name="Zhang H."/>
            <person name="Swaller T.J."/>
            <person name="Lu Y.P."/>
            <person name="Bouck J."/>
            <person name="Flavell R.B."/>
            <person name="Feldmann K.A."/>
        </authorList>
    </citation>
    <scope>NUCLEOTIDE SEQUENCE</scope>
</reference>
<evidence type="ECO:0000313" key="1">
    <source>
        <dbReference type="EMBL" id="ACG31052.1"/>
    </source>
</evidence>
<protein>
    <submittedName>
        <fullName evidence="1">Uncharacterized protein</fullName>
    </submittedName>
</protein>
<accession>B6T1R9</accession>
<dbReference type="AlphaFoldDB" id="B6T1R9"/>
<sequence>MNKINSNLSFLLLTQIQRSIFRSSHLIINHSNGGDRVFLLPVAFMSSFSFFPMWNNTSLLRHRSWWLPP</sequence>
<proteinExistence type="evidence at transcript level"/>
<dbReference type="EMBL" id="EU958934">
    <property type="protein sequence ID" value="ACG31052.1"/>
    <property type="molecule type" value="mRNA"/>
</dbReference>
<organism evidence="1">
    <name type="scientific">Zea mays</name>
    <name type="common">Maize</name>
    <dbReference type="NCBI Taxonomy" id="4577"/>
    <lineage>
        <taxon>Eukaryota</taxon>
        <taxon>Viridiplantae</taxon>
        <taxon>Streptophyta</taxon>
        <taxon>Embryophyta</taxon>
        <taxon>Tracheophyta</taxon>
        <taxon>Spermatophyta</taxon>
        <taxon>Magnoliopsida</taxon>
        <taxon>Liliopsida</taxon>
        <taxon>Poales</taxon>
        <taxon>Poaceae</taxon>
        <taxon>PACMAD clade</taxon>
        <taxon>Panicoideae</taxon>
        <taxon>Andropogonodae</taxon>
        <taxon>Andropogoneae</taxon>
        <taxon>Tripsacinae</taxon>
        <taxon>Zea</taxon>
    </lineage>
</organism>
<name>B6T1R9_MAIZE</name>